<evidence type="ECO:0000313" key="4">
    <source>
        <dbReference type="EMBL" id="RCV15439.1"/>
    </source>
</evidence>
<dbReference type="PANTHER" id="PTHR48107">
    <property type="entry name" value="NADPH-DEPENDENT ALDEHYDE REDUCTASE-LIKE PROTEIN, CHLOROPLASTIC-RELATED"/>
    <property type="match status" value="1"/>
</dbReference>
<dbReference type="CDD" id="cd05355">
    <property type="entry name" value="SDR_c1"/>
    <property type="match status" value="1"/>
</dbReference>
<gene>
    <name evidence="4" type="ORF">SETIT_3G056300v2</name>
</gene>
<dbReference type="Pfam" id="PF13561">
    <property type="entry name" value="adh_short_C2"/>
    <property type="match status" value="1"/>
</dbReference>
<dbReference type="Gene3D" id="3.40.50.720">
    <property type="entry name" value="NAD(P)-binding Rossmann-like Domain"/>
    <property type="match status" value="1"/>
</dbReference>
<dbReference type="InterPro" id="IPR002347">
    <property type="entry name" value="SDR_fam"/>
</dbReference>
<evidence type="ECO:0000256" key="1">
    <source>
        <dbReference type="ARBA" id="ARBA00006484"/>
    </source>
</evidence>
<reference evidence="4" key="1">
    <citation type="journal article" date="2012" name="Nat. Biotechnol.">
        <title>Reference genome sequence of the model plant Setaria.</title>
        <authorList>
            <person name="Bennetzen J.L."/>
            <person name="Schmutz J."/>
            <person name="Wang H."/>
            <person name="Percifield R."/>
            <person name="Hawkins J."/>
            <person name="Pontaroli A.C."/>
            <person name="Estep M."/>
            <person name="Feng L."/>
            <person name="Vaughn J.N."/>
            <person name="Grimwood J."/>
            <person name="Jenkins J."/>
            <person name="Barry K."/>
            <person name="Lindquist E."/>
            <person name="Hellsten U."/>
            <person name="Deshpande S."/>
            <person name="Wang X."/>
            <person name="Wu X."/>
            <person name="Mitros T."/>
            <person name="Triplett J."/>
            <person name="Yang X."/>
            <person name="Ye C.Y."/>
            <person name="Mauro-Herrera M."/>
            <person name="Wang L."/>
            <person name="Li P."/>
            <person name="Sharma M."/>
            <person name="Sharma R."/>
            <person name="Ronald P.C."/>
            <person name="Panaud O."/>
            <person name="Kellogg E.A."/>
            <person name="Brutnell T.P."/>
            <person name="Doust A.N."/>
            <person name="Tuskan G.A."/>
            <person name="Rokhsar D."/>
            <person name="Devos K.M."/>
        </authorList>
    </citation>
    <scope>NUCLEOTIDE SEQUENCE [LARGE SCALE GENOMIC DNA]</scope>
    <source>
        <strain evidence="4">Yugu1</strain>
    </source>
</reference>
<evidence type="ECO:0000256" key="3">
    <source>
        <dbReference type="SAM" id="MobiDB-lite"/>
    </source>
</evidence>
<dbReference type="InterPro" id="IPR036291">
    <property type="entry name" value="NAD(P)-bd_dom_sf"/>
</dbReference>
<keyword evidence="2" id="KW-0560">Oxidoreductase</keyword>
<dbReference type="PRINTS" id="PR00081">
    <property type="entry name" value="GDHRDH"/>
</dbReference>
<dbReference type="GO" id="GO:0016614">
    <property type="term" value="F:oxidoreductase activity, acting on CH-OH group of donors"/>
    <property type="evidence" value="ECO:0007669"/>
    <property type="project" value="UniProtKB-ARBA"/>
</dbReference>
<dbReference type="InterPro" id="IPR020904">
    <property type="entry name" value="Sc_DH/Rdtase_CS"/>
</dbReference>
<evidence type="ECO:0000256" key="2">
    <source>
        <dbReference type="ARBA" id="ARBA00023002"/>
    </source>
</evidence>
<protein>
    <submittedName>
        <fullName evidence="4">Uncharacterized protein</fullName>
    </submittedName>
</protein>
<dbReference type="PROSITE" id="PS00061">
    <property type="entry name" value="ADH_SHORT"/>
    <property type="match status" value="1"/>
</dbReference>
<comment type="similarity">
    <text evidence="1">Belongs to the short-chain dehydrogenases/reductases (SDR) family.</text>
</comment>
<dbReference type="AlphaFoldDB" id="A0A368QBX2"/>
<dbReference type="FunFam" id="3.40.50.720:FF:000084">
    <property type="entry name" value="Short-chain dehydrogenase reductase"/>
    <property type="match status" value="1"/>
</dbReference>
<reference evidence="4" key="2">
    <citation type="submission" date="2015-07" db="EMBL/GenBank/DDBJ databases">
        <authorList>
            <person name="Noorani M."/>
        </authorList>
    </citation>
    <scope>NUCLEOTIDE SEQUENCE</scope>
    <source>
        <strain evidence="4">Yugu1</strain>
    </source>
</reference>
<dbReference type="OrthoDB" id="47007at2759"/>
<feature type="compositionally biased region" description="Low complexity" evidence="3">
    <location>
        <begin position="113"/>
        <end position="152"/>
    </location>
</feature>
<dbReference type="PANTHER" id="PTHR48107:SF16">
    <property type="entry name" value="NADPH-DEPENDENT ALDEHYDE REDUCTASE 1, CHLOROPLASTIC"/>
    <property type="match status" value="1"/>
</dbReference>
<feature type="region of interest" description="Disordered" evidence="3">
    <location>
        <begin position="30"/>
        <end position="50"/>
    </location>
</feature>
<organism evidence="4">
    <name type="scientific">Setaria italica</name>
    <name type="common">Foxtail millet</name>
    <name type="synonym">Panicum italicum</name>
    <dbReference type="NCBI Taxonomy" id="4555"/>
    <lineage>
        <taxon>Eukaryota</taxon>
        <taxon>Viridiplantae</taxon>
        <taxon>Streptophyta</taxon>
        <taxon>Embryophyta</taxon>
        <taxon>Tracheophyta</taxon>
        <taxon>Spermatophyta</taxon>
        <taxon>Magnoliopsida</taxon>
        <taxon>Liliopsida</taxon>
        <taxon>Poales</taxon>
        <taxon>Poaceae</taxon>
        <taxon>PACMAD clade</taxon>
        <taxon>Panicoideae</taxon>
        <taxon>Panicodae</taxon>
        <taxon>Paniceae</taxon>
        <taxon>Cenchrinae</taxon>
        <taxon>Setaria</taxon>
    </lineage>
</organism>
<proteinExistence type="inferred from homology"/>
<accession>A0A368QBX2</accession>
<feature type="region of interest" description="Disordered" evidence="3">
    <location>
        <begin position="95"/>
        <end position="158"/>
    </location>
</feature>
<dbReference type="SUPFAM" id="SSF51735">
    <property type="entry name" value="NAD(P)-binding Rossmann-fold domains"/>
    <property type="match status" value="1"/>
</dbReference>
<dbReference type="EMBL" id="CM003530">
    <property type="protein sequence ID" value="RCV15439.1"/>
    <property type="molecule type" value="Genomic_DNA"/>
</dbReference>
<dbReference type="PRINTS" id="PR00080">
    <property type="entry name" value="SDRFAMILY"/>
</dbReference>
<name>A0A368QBX2_SETIT</name>
<sequence length="431" mass="45902">MATLLERSSTLGGGALVRVRTVVPLLRAPDSTRGRGRCEPPATSAGLPGHAPAPAGLAPLFICLPATTRLPHRAMRALLLLQQLPRSAARHPLLLPNLRSPRPRDLATRRSVASFAAARPSGGGRARASSRSSARAMASQQQFPPQQQGSQPGKEHAMDPRPEAIIKSYKAAGKLKDKVALVTGGDSGIGRAVCLCFALEGATVAFTYVKGHEEKDAEETLHALRGIKSRTGAARDPMAVPADLGYEENCRRVVEEVAGAYGGRIDVLVNNAAEQYERPSLSDITEANLDRVFRTNIYSYFLVTKHALPHMREGSSVINTSSVNAYKGNKTLTDYTATKGAIVAFTRALALQLADKGIRVNGVAPGPIWTPLIPASFGKEKVEQFGSEVPMKRAGQPAEVAPSFVFLASEQDSSYMSGQFLHVNGGVIVNG</sequence>
<dbReference type="STRING" id="4555.A0A368QBX2"/>